<evidence type="ECO:0000313" key="3">
    <source>
        <dbReference type="Proteomes" id="UP001303046"/>
    </source>
</evidence>
<evidence type="ECO:0000313" key="2">
    <source>
        <dbReference type="EMBL" id="KAK6751577.1"/>
    </source>
</evidence>
<sequence>MREIKESGYEREAYLISIMLITFTSVVHRFVQAGAPVFPFPRITCRSPPFAWRTQVLDNIPVMLFTTFVFISMVLLHEVERIPWYILATFLRTLVIEPHSHHVTCIKELYTVEIQYWSQDTKEKHEKWRNVKRQRQ</sequence>
<proteinExistence type="predicted"/>
<dbReference type="EMBL" id="JAVFWL010000004">
    <property type="protein sequence ID" value="KAK6751577.1"/>
    <property type="molecule type" value="Genomic_DNA"/>
</dbReference>
<keyword evidence="1" id="KW-0472">Membrane</keyword>
<dbReference type="Proteomes" id="UP001303046">
    <property type="component" value="Unassembled WGS sequence"/>
</dbReference>
<feature type="transmembrane region" description="Helical" evidence="1">
    <location>
        <begin position="56"/>
        <end position="76"/>
    </location>
</feature>
<keyword evidence="1" id="KW-1133">Transmembrane helix</keyword>
<keyword evidence="3" id="KW-1185">Reference proteome</keyword>
<reference evidence="2 3" key="1">
    <citation type="submission" date="2023-08" db="EMBL/GenBank/DDBJ databases">
        <title>A Necator americanus chromosomal reference genome.</title>
        <authorList>
            <person name="Ilik V."/>
            <person name="Petrzelkova K.J."/>
            <person name="Pardy F."/>
            <person name="Fuh T."/>
            <person name="Niatou-Singa F.S."/>
            <person name="Gouil Q."/>
            <person name="Baker L."/>
            <person name="Ritchie M.E."/>
            <person name="Jex A.R."/>
            <person name="Gazzola D."/>
            <person name="Li H."/>
            <person name="Toshio Fujiwara R."/>
            <person name="Zhan B."/>
            <person name="Aroian R.V."/>
            <person name="Pafco B."/>
            <person name="Schwarz E.M."/>
        </authorList>
    </citation>
    <scope>NUCLEOTIDE SEQUENCE [LARGE SCALE GENOMIC DNA]</scope>
    <source>
        <strain evidence="2 3">Aroian</strain>
        <tissue evidence="2">Whole animal</tissue>
    </source>
</reference>
<evidence type="ECO:0000256" key="1">
    <source>
        <dbReference type="SAM" id="Phobius"/>
    </source>
</evidence>
<accession>A0ABR1DM98</accession>
<protein>
    <submittedName>
        <fullName evidence="2">Uncharacterized protein</fullName>
    </submittedName>
</protein>
<comment type="caution">
    <text evidence="2">The sequence shown here is derived from an EMBL/GenBank/DDBJ whole genome shotgun (WGS) entry which is preliminary data.</text>
</comment>
<keyword evidence="1" id="KW-0812">Transmembrane</keyword>
<name>A0ABR1DM98_NECAM</name>
<organism evidence="2 3">
    <name type="scientific">Necator americanus</name>
    <name type="common">Human hookworm</name>
    <dbReference type="NCBI Taxonomy" id="51031"/>
    <lineage>
        <taxon>Eukaryota</taxon>
        <taxon>Metazoa</taxon>
        <taxon>Ecdysozoa</taxon>
        <taxon>Nematoda</taxon>
        <taxon>Chromadorea</taxon>
        <taxon>Rhabditida</taxon>
        <taxon>Rhabditina</taxon>
        <taxon>Rhabditomorpha</taxon>
        <taxon>Strongyloidea</taxon>
        <taxon>Ancylostomatidae</taxon>
        <taxon>Bunostominae</taxon>
        <taxon>Necator</taxon>
    </lineage>
</organism>
<feature type="transmembrane region" description="Helical" evidence="1">
    <location>
        <begin position="12"/>
        <end position="31"/>
    </location>
</feature>
<gene>
    <name evidence="2" type="primary">Necator_chrIV.g16455</name>
    <name evidence="2" type="ORF">RB195_003158</name>
</gene>